<sequence length="399" mass="44223">MLSDATLDYGEGLTAALLGLDALYGAERGKDARAGGGDIERLVVLNLSTKHEPESFSDYADAQARFTELAAKAADLPEADRRLYYAQTCGSAIAFSRWRTTGLPFPDQIAGFLHVPATPAREEDLDALRGEMRRMLVELGYAGSLDVQFAAWESRHRVPPDEVEATLNGLLSDAWDRTIERLDIPAEKDDGMRVETVSGVPYNAMCDYGQRIIRLNVDPTLTVPGLRHLAVHEGYPGHYVQFRRREVGYAAGTVPADALLSVVNTASSSVFEGIADVGLDLIGWQDELDDRVGALLARYRSGIGTRAAWRLHAEGWDPARVREELLRDALVGGEGWVDNRMRFLAADDRATLIWSYWHGEPSVSAVWRRVRATPERLPDYVTYVYDRMHSPDSIAMFPG</sequence>
<evidence type="ECO:0008006" key="2">
    <source>
        <dbReference type="Google" id="ProtNLM"/>
    </source>
</evidence>
<dbReference type="AlphaFoldDB" id="A0A6J4UIX3"/>
<reference evidence="1" key="1">
    <citation type="submission" date="2020-02" db="EMBL/GenBank/DDBJ databases">
        <authorList>
            <person name="Meier V. D."/>
        </authorList>
    </citation>
    <scope>NUCLEOTIDE SEQUENCE</scope>
    <source>
        <strain evidence="1">AVDCRST_MAG70</strain>
    </source>
</reference>
<organism evidence="1">
    <name type="scientific">uncultured Thermomicrobiales bacterium</name>
    <dbReference type="NCBI Taxonomy" id="1645740"/>
    <lineage>
        <taxon>Bacteria</taxon>
        <taxon>Pseudomonadati</taxon>
        <taxon>Thermomicrobiota</taxon>
        <taxon>Thermomicrobia</taxon>
        <taxon>Thermomicrobiales</taxon>
        <taxon>environmental samples</taxon>
    </lineage>
</organism>
<dbReference type="EMBL" id="CADCWH010000139">
    <property type="protein sequence ID" value="CAA9550680.1"/>
    <property type="molecule type" value="Genomic_DNA"/>
</dbReference>
<proteinExistence type="predicted"/>
<name>A0A6J4UIX3_9BACT</name>
<accession>A0A6J4UIX3</accession>
<evidence type="ECO:0000313" key="1">
    <source>
        <dbReference type="EMBL" id="CAA9550680.1"/>
    </source>
</evidence>
<gene>
    <name evidence="1" type="ORF">AVDCRST_MAG70-897</name>
</gene>
<protein>
    <recommendedName>
        <fullName evidence="2">DUF885 domain-containing protein</fullName>
    </recommendedName>
</protein>